<comment type="similarity">
    <text evidence="1 6 7">Belongs to the bacterial ribosomal protein bL21 family.</text>
</comment>
<evidence type="ECO:0000256" key="1">
    <source>
        <dbReference type="ARBA" id="ARBA00008563"/>
    </source>
</evidence>
<evidence type="ECO:0000313" key="8">
    <source>
        <dbReference type="EMBL" id="SFQ21465.1"/>
    </source>
</evidence>
<dbReference type="PANTHER" id="PTHR21349">
    <property type="entry name" value="50S RIBOSOMAL PROTEIN L21"/>
    <property type="match status" value="1"/>
</dbReference>
<keyword evidence="3 6" id="KW-0694">RNA-binding</keyword>
<dbReference type="InterPro" id="IPR036164">
    <property type="entry name" value="bL21-like_sf"/>
</dbReference>
<dbReference type="PANTHER" id="PTHR21349:SF0">
    <property type="entry name" value="LARGE RIBOSOMAL SUBUNIT PROTEIN BL21M"/>
    <property type="match status" value="1"/>
</dbReference>
<dbReference type="SUPFAM" id="SSF141091">
    <property type="entry name" value="L21p-like"/>
    <property type="match status" value="1"/>
</dbReference>
<protein>
    <recommendedName>
        <fullName evidence="6">Large ribosomal subunit protein bL21</fullName>
    </recommendedName>
</protein>
<sequence>MYAIIRTGGKQYRVHEGDILNVEKLDAQEGSTIEISEVLAISDDGNNLKVGTPLLEGARVEAEVLKHGKGKKIIVYKYKPKKNYRRKYGHRQPYTQIRITKIIG</sequence>
<dbReference type="InterPro" id="IPR028909">
    <property type="entry name" value="bL21-like"/>
</dbReference>
<evidence type="ECO:0000256" key="6">
    <source>
        <dbReference type="HAMAP-Rule" id="MF_01363"/>
    </source>
</evidence>
<keyword evidence="5 6" id="KW-0687">Ribonucleoprotein</keyword>
<comment type="function">
    <text evidence="6 7">This protein binds to 23S rRNA in the presence of protein L20.</text>
</comment>
<dbReference type="NCBIfam" id="TIGR00061">
    <property type="entry name" value="L21"/>
    <property type="match status" value="1"/>
</dbReference>
<accession>A0A1I5WNT8</accession>
<evidence type="ECO:0000256" key="3">
    <source>
        <dbReference type="ARBA" id="ARBA00022884"/>
    </source>
</evidence>
<organism evidence="8 9">
    <name type="scientific">Caldicoprobacter faecalis</name>
    <dbReference type="NCBI Taxonomy" id="937334"/>
    <lineage>
        <taxon>Bacteria</taxon>
        <taxon>Bacillati</taxon>
        <taxon>Bacillota</taxon>
        <taxon>Clostridia</taxon>
        <taxon>Caldicoprobacterales</taxon>
        <taxon>Caldicoprobacteraceae</taxon>
        <taxon>Caldicoprobacter</taxon>
    </lineage>
</organism>
<evidence type="ECO:0000256" key="4">
    <source>
        <dbReference type="ARBA" id="ARBA00022980"/>
    </source>
</evidence>
<dbReference type="RefSeq" id="WP_092282437.1">
    <property type="nucleotide sequence ID" value="NZ_FOXR01000018.1"/>
</dbReference>
<keyword evidence="9" id="KW-1185">Reference proteome</keyword>
<evidence type="ECO:0000256" key="5">
    <source>
        <dbReference type="ARBA" id="ARBA00023274"/>
    </source>
</evidence>
<dbReference type="EMBL" id="FOXR01000018">
    <property type="protein sequence ID" value="SFQ21465.1"/>
    <property type="molecule type" value="Genomic_DNA"/>
</dbReference>
<dbReference type="InterPro" id="IPR018258">
    <property type="entry name" value="Ribosomal_bL21_CS"/>
</dbReference>
<dbReference type="PROSITE" id="PS01169">
    <property type="entry name" value="RIBOSOMAL_L21"/>
    <property type="match status" value="1"/>
</dbReference>
<dbReference type="GO" id="GO:0019843">
    <property type="term" value="F:rRNA binding"/>
    <property type="evidence" value="ECO:0007669"/>
    <property type="project" value="UniProtKB-UniRule"/>
</dbReference>
<dbReference type="OrthoDB" id="9813334at2"/>
<evidence type="ECO:0000256" key="7">
    <source>
        <dbReference type="RuleBase" id="RU000562"/>
    </source>
</evidence>
<dbReference type="Pfam" id="PF00829">
    <property type="entry name" value="Ribosomal_L21p"/>
    <property type="match status" value="1"/>
</dbReference>
<dbReference type="AlphaFoldDB" id="A0A1I5WNT8"/>
<dbReference type="STRING" id="937334.SAMN05444406_11826"/>
<gene>
    <name evidence="6" type="primary">rplU</name>
    <name evidence="8" type="ORF">SAMN05444406_11826</name>
</gene>
<evidence type="ECO:0000313" key="9">
    <source>
        <dbReference type="Proteomes" id="UP000198577"/>
    </source>
</evidence>
<name>A0A1I5WNT8_9FIRM</name>
<keyword evidence="2 6" id="KW-0699">rRNA-binding</keyword>
<evidence type="ECO:0000256" key="2">
    <source>
        <dbReference type="ARBA" id="ARBA00022730"/>
    </source>
</evidence>
<comment type="subunit">
    <text evidence="6">Part of the 50S ribosomal subunit. Contacts protein L20.</text>
</comment>
<dbReference type="GO" id="GO:0005737">
    <property type="term" value="C:cytoplasm"/>
    <property type="evidence" value="ECO:0007669"/>
    <property type="project" value="UniProtKB-ARBA"/>
</dbReference>
<keyword evidence="4 6" id="KW-0689">Ribosomal protein</keyword>
<dbReference type="GO" id="GO:0003735">
    <property type="term" value="F:structural constituent of ribosome"/>
    <property type="evidence" value="ECO:0007669"/>
    <property type="project" value="InterPro"/>
</dbReference>
<dbReference type="Proteomes" id="UP000198577">
    <property type="component" value="Unassembled WGS sequence"/>
</dbReference>
<dbReference type="HAMAP" id="MF_01363">
    <property type="entry name" value="Ribosomal_bL21"/>
    <property type="match status" value="1"/>
</dbReference>
<reference evidence="8 9" key="1">
    <citation type="submission" date="2016-10" db="EMBL/GenBank/DDBJ databases">
        <authorList>
            <person name="de Groot N.N."/>
        </authorList>
    </citation>
    <scope>NUCLEOTIDE SEQUENCE [LARGE SCALE GENOMIC DNA]</scope>
    <source>
        <strain evidence="8 9">DSM 20678</strain>
    </source>
</reference>
<proteinExistence type="inferred from homology"/>
<dbReference type="GO" id="GO:0005840">
    <property type="term" value="C:ribosome"/>
    <property type="evidence" value="ECO:0007669"/>
    <property type="project" value="UniProtKB-KW"/>
</dbReference>
<dbReference type="GO" id="GO:1990904">
    <property type="term" value="C:ribonucleoprotein complex"/>
    <property type="evidence" value="ECO:0007669"/>
    <property type="project" value="UniProtKB-KW"/>
</dbReference>
<dbReference type="InterPro" id="IPR001787">
    <property type="entry name" value="Ribosomal_bL21"/>
</dbReference>
<dbReference type="GO" id="GO:0006412">
    <property type="term" value="P:translation"/>
    <property type="evidence" value="ECO:0007669"/>
    <property type="project" value="UniProtKB-UniRule"/>
</dbReference>